<dbReference type="GO" id="GO:0004523">
    <property type="term" value="F:RNA-DNA hybrid ribonuclease activity"/>
    <property type="evidence" value="ECO:0007669"/>
    <property type="project" value="InterPro"/>
</dbReference>
<dbReference type="Pfam" id="PF13456">
    <property type="entry name" value="RVT_3"/>
    <property type="match status" value="1"/>
</dbReference>
<dbReference type="Proteomes" id="UP000032304">
    <property type="component" value="Chromosome 9"/>
</dbReference>
<dbReference type="InterPro" id="IPR036397">
    <property type="entry name" value="RNaseH_sf"/>
</dbReference>
<dbReference type="InterPro" id="IPR052929">
    <property type="entry name" value="RNase_H-like_EbsB-rel"/>
</dbReference>
<dbReference type="Gramene" id="KJB60751">
    <property type="protein sequence ID" value="KJB60751"/>
    <property type="gene ID" value="B456_009G323900"/>
</dbReference>
<protein>
    <recommendedName>
        <fullName evidence="1">RNase H type-1 domain-containing protein</fullName>
    </recommendedName>
</protein>
<gene>
    <name evidence="2" type="ORF">B456_009G323900</name>
</gene>
<dbReference type="InterPro" id="IPR002156">
    <property type="entry name" value="RNaseH_domain"/>
</dbReference>
<dbReference type="OMA" id="VFTSEAM"/>
<evidence type="ECO:0000259" key="1">
    <source>
        <dbReference type="Pfam" id="PF13456"/>
    </source>
</evidence>
<organism evidence="2 3">
    <name type="scientific">Gossypium raimondii</name>
    <name type="common">Peruvian cotton</name>
    <name type="synonym">Gossypium klotzschianum subsp. raimondii</name>
    <dbReference type="NCBI Taxonomy" id="29730"/>
    <lineage>
        <taxon>Eukaryota</taxon>
        <taxon>Viridiplantae</taxon>
        <taxon>Streptophyta</taxon>
        <taxon>Embryophyta</taxon>
        <taxon>Tracheophyta</taxon>
        <taxon>Spermatophyta</taxon>
        <taxon>Magnoliopsida</taxon>
        <taxon>eudicotyledons</taxon>
        <taxon>Gunneridae</taxon>
        <taxon>Pentapetalae</taxon>
        <taxon>rosids</taxon>
        <taxon>malvids</taxon>
        <taxon>Malvales</taxon>
        <taxon>Malvaceae</taxon>
        <taxon>Malvoideae</taxon>
        <taxon>Gossypium</taxon>
    </lineage>
</organism>
<sequence length="114" mass="13018">MRTILHENISSVFTSEAMACLQAIRLGINLRLLMVKIEGDTRSVIRKLLTEEENRSEIEAYIEDSKRLCTRICSFFFRFTHKESNRVAHTLATEGLKRGENTYLINGVPPCAAE</sequence>
<keyword evidence="3" id="KW-1185">Reference proteome</keyword>
<dbReference type="GO" id="GO:0003676">
    <property type="term" value="F:nucleic acid binding"/>
    <property type="evidence" value="ECO:0007669"/>
    <property type="project" value="InterPro"/>
</dbReference>
<dbReference type="EMBL" id="CM001748">
    <property type="protein sequence ID" value="KJB60751.1"/>
    <property type="molecule type" value="Genomic_DNA"/>
</dbReference>
<dbReference type="AlphaFoldDB" id="A0A0D2TYK9"/>
<evidence type="ECO:0000313" key="3">
    <source>
        <dbReference type="Proteomes" id="UP000032304"/>
    </source>
</evidence>
<dbReference type="InterPro" id="IPR044730">
    <property type="entry name" value="RNase_H-like_dom_plant"/>
</dbReference>
<dbReference type="PANTHER" id="PTHR47074">
    <property type="entry name" value="BNAC02G40300D PROTEIN"/>
    <property type="match status" value="1"/>
</dbReference>
<name>A0A0D2TYK9_GOSRA</name>
<accession>A0A0D2TYK9</accession>
<reference evidence="2 3" key="1">
    <citation type="journal article" date="2012" name="Nature">
        <title>Repeated polyploidization of Gossypium genomes and the evolution of spinnable cotton fibres.</title>
        <authorList>
            <person name="Paterson A.H."/>
            <person name="Wendel J.F."/>
            <person name="Gundlach H."/>
            <person name="Guo H."/>
            <person name="Jenkins J."/>
            <person name="Jin D."/>
            <person name="Llewellyn D."/>
            <person name="Showmaker K.C."/>
            <person name="Shu S."/>
            <person name="Udall J."/>
            <person name="Yoo M.J."/>
            <person name="Byers R."/>
            <person name="Chen W."/>
            <person name="Doron-Faigenboim A."/>
            <person name="Duke M.V."/>
            <person name="Gong L."/>
            <person name="Grimwood J."/>
            <person name="Grover C."/>
            <person name="Grupp K."/>
            <person name="Hu G."/>
            <person name="Lee T.H."/>
            <person name="Li J."/>
            <person name="Lin L."/>
            <person name="Liu T."/>
            <person name="Marler B.S."/>
            <person name="Page J.T."/>
            <person name="Roberts A.W."/>
            <person name="Romanel E."/>
            <person name="Sanders W.S."/>
            <person name="Szadkowski E."/>
            <person name="Tan X."/>
            <person name="Tang H."/>
            <person name="Xu C."/>
            <person name="Wang J."/>
            <person name="Wang Z."/>
            <person name="Zhang D."/>
            <person name="Zhang L."/>
            <person name="Ashrafi H."/>
            <person name="Bedon F."/>
            <person name="Bowers J.E."/>
            <person name="Brubaker C.L."/>
            <person name="Chee P.W."/>
            <person name="Das S."/>
            <person name="Gingle A.R."/>
            <person name="Haigler C.H."/>
            <person name="Harker D."/>
            <person name="Hoffmann L.V."/>
            <person name="Hovav R."/>
            <person name="Jones D.C."/>
            <person name="Lemke C."/>
            <person name="Mansoor S."/>
            <person name="ur Rahman M."/>
            <person name="Rainville L.N."/>
            <person name="Rambani A."/>
            <person name="Reddy U.K."/>
            <person name="Rong J.K."/>
            <person name="Saranga Y."/>
            <person name="Scheffler B.E."/>
            <person name="Scheffler J.A."/>
            <person name="Stelly D.M."/>
            <person name="Triplett B.A."/>
            <person name="Van Deynze A."/>
            <person name="Vaslin M.F."/>
            <person name="Waghmare V.N."/>
            <person name="Walford S.A."/>
            <person name="Wright R.J."/>
            <person name="Zaki E.A."/>
            <person name="Zhang T."/>
            <person name="Dennis E.S."/>
            <person name="Mayer K.F."/>
            <person name="Peterson D.G."/>
            <person name="Rokhsar D.S."/>
            <person name="Wang X."/>
            <person name="Schmutz J."/>
        </authorList>
    </citation>
    <scope>NUCLEOTIDE SEQUENCE [LARGE SCALE GENOMIC DNA]</scope>
</reference>
<evidence type="ECO:0000313" key="2">
    <source>
        <dbReference type="EMBL" id="KJB60751.1"/>
    </source>
</evidence>
<dbReference type="CDD" id="cd06222">
    <property type="entry name" value="RNase_H_like"/>
    <property type="match status" value="1"/>
</dbReference>
<feature type="domain" description="RNase H type-1" evidence="1">
    <location>
        <begin position="8"/>
        <end position="94"/>
    </location>
</feature>
<proteinExistence type="predicted"/>
<dbReference type="Gene3D" id="3.30.420.10">
    <property type="entry name" value="Ribonuclease H-like superfamily/Ribonuclease H"/>
    <property type="match status" value="1"/>
</dbReference>
<dbReference type="PANTHER" id="PTHR47074:SF61">
    <property type="entry name" value="RNASE H TYPE-1 DOMAIN-CONTAINING PROTEIN"/>
    <property type="match status" value="1"/>
</dbReference>